<organism evidence="14">
    <name type="scientific">Symploca sp. SIO1C4</name>
    <dbReference type="NCBI Taxonomy" id="2607765"/>
    <lineage>
        <taxon>Bacteria</taxon>
        <taxon>Bacillati</taxon>
        <taxon>Cyanobacteriota</taxon>
        <taxon>Cyanophyceae</taxon>
        <taxon>Coleofasciculales</taxon>
        <taxon>Coleofasciculaceae</taxon>
        <taxon>Symploca</taxon>
    </lineage>
</organism>
<dbReference type="SUPFAM" id="SSF55874">
    <property type="entry name" value="ATPase domain of HSP90 chaperone/DNA topoisomerase II/histidine kinase"/>
    <property type="match status" value="1"/>
</dbReference>
<dbReference type="GO" id="GO:0005737">
    <property type="term" value="C:cytoplasm"/>
    <property type="evidence" value="ECO:0007669"/>
    <property type="project" value="InterPro"/>
</dbReference>
<evidence type="ECO:0000256" key="1">
    <source>
        <dbReference type="ARBA" id="ARBA00000085"/>
    </source>
</evidence>
<dbReference type="SUPFAM" id="SSF50341">
    <property type="entry name" value="CheW-like"/>
    <property type="match status" value="1"/>
</dbReference>
<evidence type="ECO:0000259" key="12">
    <source>
        <dbReference type="PROSITE" id="PS50851"/>
    </source>
</evidence>
<dbReference type="SMART" id="SM00073">
    <property type="entry name" value="HPT"/>
    <property type="match status" value="1"/>
</dbReference>
<dbReference type="InterPro" id="IPR008207">
    <property type="entry name" value="Sig_transdc_His_kin_Hpt_dom"/>
</dbReference>
<dbReference type="Pfam" id="PF01627">
    <property type="entry name" value="Hpt"/>
    <property type="match status" value="1"/>
</dbReference>
<dbReference type="SUPFAM" id="SSF47226">
    <property type="entry name" value="Histidine-containing phosphotransfer domain, HPT domain"/>
    <property type="match status" value="1"/>
</dbReference>
<dbReference type="GO" id="GO:0006935">
    <property type="term" value="P:chemotaxis"/>
    <property type="evidence" value="ECO:0007669"/>
    <property type="project" value="InterPro"/>
</dbReference>
<dbReference type="PANTHER" id="PTHR43395">
    <property type="entry name" value="SENSOR HISTIDINE KINASE CHEA"/>
    <property type="match status" value="1"/>
</dbReference>
<dbReference type="SMART" id="SM00387">
    <property type="entry name" value="HATPase_c"/>
    <property type="match status" value="1"/>
</dbReference>
<dbReference type="CDD" id="cd16916">
    <property type="entry name" value="HATPase_CheA-like"/>
    <property type="match status" value="1"/>
</dbReference>
<dbReference type="Gene3D" id="3.30.565.10">
    <property type="entry name" value="Histidine kinase-like ATPase, C-terminal domain"/>
    <property type="match status" value="1"/>
</dbReference>
<feature type="domain" description="Histidine kinase" evidence="10">
    <location>
        <begin position="556"/>
        <end position="764"/>
    </location>
</feature>
<dbReference type="InterPro" id="IPR003594">
    <property type="entry name" value="HATPase_dom"/>
</dbReference>
<evidence type="ECO:0000259" key="11">
    <source>
        <dbReference type="PROSITE" id="PS50110"/>
    </source>
</evidence>
<dbReference type="InterPro" id="IPR036061">
    <property type="entry name" value="CheW-like_dom_sf"/>
</dbReference>
<evidence type="ECO:0000256" key="5">
    <source>
        <dbReference type="ARBA" id="ARBA00022777"/>
    </source>
</evidence>
<dbReference type="InterPro" id="IPR004358">
    <property type="entry name" value="Sig_transdc_His_kin-like_C"/>
</dbReference>
<feature type="region of interest" description="Disordered" evidence="9">
    <location>
        <begin position="394"/>
        <end position="415"/>
    </location>
</feature>
<evidence type="ECO:0000256" key="3">
    <source>
        <dbReference type="ARBA" id="ARBA00022553"/>
    </source>
</evidence>
<feature type="domain" description="Response regulatory" evidence="11">
    <location>
        <begin position="945"/>
        <end position="1062"/>
    </location>
</feature>
<dbReference type="InterPro" id="IPR011006">
    <property type="entry name" value="CheY-like_superfamily"/>
</dbReference>
<evidence type="ECO:0000259" key="13">
    <source>
        <dbReference type="PROSITE" id="PS50894"/>
    </source>
</evidence>
<dbReference type="Gene3D" id="3.40.50.2300">
    <property type="match status" value="1"/>
</dbReference>
<dbReference type="PROSITE" id="PS50851">
    <property type="entry name" value="CHEW"/>
    <property type="match status" value="1"/>
</dbReference>
<dbReference type="CDD" id="cd00088">
    <property type="entry name" value="HPT"/>
    <property type="match status" value="1"/>
</dbReference>
<dbReference type="InterPro" id="IPR004105">
    <property type="entry name" value="CheA-like_dim"/>
</dbReference>
<comment type="caution">
    <text evidence="14">The sequence shown here is derived from an EMBL/GenBank/DDBJ whole genome shotgun (WGS) entry which is preliminary data.</text>
</comment>
<keyword evidence="5" id="KW-0418">Kinase</keyword>
<evidence type="ECO:0000256" key="8">
    <source>
        <dbReference type="PROSITE-ProRule" id="PRU00169"/>
    </source>
</evidence>
<evidence type="ECO:0000256" key="2">
    <source>
        <dbReference type="ARBA" id="ARBA00012438"/>
    </source>
</evidence>
<dbReference type="SMART" id="SM01231">
    <property type="entry name" value="H-kinase_dim"/>
    <property type="match status" value="1"/>
</dbReference>
<keyword evidence="3 8" id="KW-0597">Phosphoprotein</keyword>
<dbReference type="AlphaFoldDB" id="A0A6B3N654"/>
<dbReference type="Pfam" id="PF01584">
    <property type="entry name" value="CheW"/>
    <property type="match status" value="1"/>
</dbReference>
<dbReference type="SUPFAM" id="SSF52172">
    <property type="entry name" value="CheY-like"/>
    <property type="match status" value="1"/>
</dbReference>
<dbReference type="InterPro" id="IPR036641">
    <property type="entry name" value="HPT_dom_sf"/>
</dbReference>
<dbReference type="InterPro" id="IPR036890">
    <property type="entry name" value="HATPase_C_sf"/>
</dbReference>
<dbReference type="InterPro" id="IPR001789">
    <property type="entry name" value="Sig_transdc_resp-reg_receiver"/>
</dbReference>
<evidence type="ECO:0000259" key="10">
    <source>
        <dbReference type="PROSITE" id="PS50109"/>
    </source>
</evidence>
<dbReference type="InterPro" id="IPR005467">
    <property type="entry name" value="His_kinase_dom"/>
</dbReference>
<feature type="modified residue" description="4-aspartylphosphate" evidence="8">
    <location>
        <position position="995"/>
    </location>
</feature>
<reference evidence="14" key="1">
    <citation type="submission" date="2019-11" db="EMBL/GenBank/DDBJ databases">
        <title>Genomic insights into an expanded diversity of filamentous marine cyanobacteria reveals the extraordinary biosynthetic potential of Moorea and Okeania.</title>
        <authorList>
            <person name="Ferreira Leao T."/>
            <person name="Wang M."/>
            <person name="Moss N."/>
            <person name="Da Silva R."/>
            <person name="Sanders J."/>
            <person name="Nurk S."/>
            <person name="Gurevich A."/>
            <person name="Humphrey G."/>
            <person name="Reher R."/>
            <person name="Zhu Q."/>
            <person name="Belda-Ferre P."/>
            <person name="Glukhov E."/>
            <person name="Rex R."/>
            <person name="Dorrestein P.C."/>
            <person name="Knight R."/>
            <person name="Pevzner P."/>
            <person name="Gerwick W.H."/>
            <person name="Gerwick L."/>
        </authorList>
    </citation>
    <scope>NUCLEOTIDE SEQUENCE</scope>
    <source>
        <strain evidence="14">SIO1C4</strain>
    </source>
</reference>
<dbReference type="SMART" id="SM00260">
    <property type="entry name" value="CheW"/>
    <property type="match status" value="1"/>
</dbReference>
<name>A0A6B3N654_9CYAN</name>
<evidence type="ECO:0000256" key="6">
    <source>
        <dbReference type="ARBA" id="ARBA00023012"/>
    </source>
</evidence>
<dbReference type="Gene3D" id="2.30.30.40">
    <property type="entry name" value="SH3 Domains"/>
    <property type="match status" value="1"/>
</dbReference>
<feature type="compositionally biased region" description="Low complexity" evidence="9">
    <location>
        <begin position="394"/>
        <end position="409"/>
    </location>
</feature>
<proteinExistence type="predicted"/>
<protein>
    <recommendedName>
        <fullName evidence="2">histidine kinase</fullName>
        <ecNumber evidence="2">2.7.13.3</ecNumber>
    </recommendedName>
</protein>
<dbReference type="SMART" id="SM00448">
    <property type="entry name" value="REC"/>
    <property type="match status" value="1"/>
</dbReference>
<keyword evidence="6" id="KW-0902">Two-component regulatory system</keyword>
<dbReference type="InterPro" id="IPR051315">
    <property type="entry name" value="Bact_Chemotaxis_CheA"/>
</dbReference>
<evidence type="ECO:0000313" key="14">
    <source>
        <dbReference type="EMBL" id="NER29206.1"/>
    </source>
</evidence>
<evidence type="ECO:0000256" key="9">
    <source>
        <dbReference type="SAM" id="MobiDB-lite"/>
    </source>
</evidence>
<dbReference type="Pfam" id="PF00072">
    <property type="entry name" value="Response_reg"/>
    <property type="match status" value="1"/>
</dbReference>
<sequence length="1064" mass="118503">MSQDEERQVQLNFLDEADEYLHTIESVLVELNHCDLQQMDAALRAAHTIKGIGSMIGCPPLSNLSHRLEDYFKILKSRQDSIQVDVELETLLLQGVDCMRQVSLLHRQDKVVEEQWLATHAEPVFKQLHERLGELQASDEAALLSEDEDTNIAVVMFESEVEGLLQRLEAVLADPKLPCLREELEMMAQELGELGQMLQLDAFTSLCASIDQQLATSTPEGVEAIARQALKAWHRSHALVMLGKLEKLPSQLEATSTIDQMPEISVSELPQKSAVPLSEIVISEELCETQKVQLEEEAEATAVNVDFFEPSNLDEITDLNFSELAEAITNFDFPELTEEITNLDSPELTEAIANFDPSQLTEAIASFDPSQLQTETEYSSPNPEVIPVTAIEVSSTPTASTPPISSTGTQEGPESTVRVPVKLLAQLSDLFGELIIKRNTLNSGLKELENLIDIFRYRMRSLEHSNTQLQTFCHQIATEEVEEVPLLKSTNGFSATPIGKQIFPPQAQGLVSYHKEFDLLEMDRYSDLHLLSTEQRETIVQLQEVTGDIKLSLRDIKQTSRELNRSAKELQVNVAQTRMRPLSDIVGLFPRTVRDLSVQYGKTVELKIYGSSTPIDRVILEALRDPLMHLLRNAFDHGIEDPATREAVGKPPQGTIEIRAAHRGNQTLIAISDDGAGISIDKIRDRVIVMGMEEVKLHECSQEELLALIFEPGFSTASQVTALSGRGIGMDVVRTNLEKVRGDIKVDTELGVGTTFTISLPFTLSIVRVLLVESSGMRLAFPTDGIEEMVRLKSLPLFASPGQEFFNWEGLTVPLIHLEQWLEFRRPRRNADPEVAPIINEPTVLIISEGNSLSGIYIDRFWGEQEVVIRQVENLISLPPGFIGCTILEDGQVVPLADASKLLEWIASQDPSTSRIQIRPQLLQSSLDSGNKFLDTLPSLPQRNTILVVDDSINMRRSLAMTLEKAGYQVEQAKDGQIAVDKLVSGLSVQAVICDLEMPRLDGYGVLAEVKSNPKFKDLPIIILTSRSGNKHRQLAMRLGATTYFSKPYQEQELVKTIEQLLPK</sequence>
<feature type="domain" description="CheW-like" evidence="12">
    <location>
        <begin position="766"/>
        <end position="908"/>
    </location>
</feature>
<dbReference type="InterPro" id="IPR002545">
    <property type="entry name" value="CheW-lke_dom"/>
</dbReference>
<dbReference type="EMBL" id="JAAHFQ010000326">
    <property type="protein sequence ID" value="NER29206.1"/>
    <property type="molecule type" value="Genomic_DNA"/>
</dbReference>
<keyword evidence="4" id="KW-0808">Transferase</keyword>
<dbReference type="PROSITE" id="PS50110">
    <property type="entry name" value="RESPONSE_REGULATORY"/>
    <property type="match status" value="1"/>
</dbReference>
<accession>A0A6B3N654</accession>
<dbReference type="PROSITE" id="PS50109">
    <property type="entry name" value="HIS_KIN"/>
    <property type="match status" value="1"/>
</dbReference>
<dbReference type="PROSITE" id="PS50894">
    <property type="entry name" value="HPT"/>
    <property type="match status" value="1"/>
</dbReference>
<dbReference type="PRINTS" id="PR00344">
    <property type="entry name" value="BCTRLSENSOR"/>
</dbReference>
<comment type="catalytic activity">
    <reaction evidence="1">
        <text>ATP + protein L-histidine = ADP + protein N-phospho-L-histidine.</text>
        <dbReference type="EC" id="2.7.13.3"/>
    </reaction>
</comment>
<dbReference type="Pfam" id="PF02518">
    <property type="entry name" value="HATPase_c"/>
    <property type="match status" value="1"/>
</dbReference>
<dbReference type="Pfam" id="PF02895">
    <property type="entry name" value="H-kinase_dim"/>
    <property type="match status" value="1"/>
</dbReference>
<dbReference type="Gene3D" id="1.20.120.160">
    <property type="entry name" value="HPT domain"/>
    <property type="match status" value="1"/>
</dbReference>
<dbReference type="PANTHER" id="PTHR43395:SF1">
    <property type="entry name" value="CHEMOTAXIS PROTEIN CHEA"/>
    <property type="match status" value="1"/>
</dbReference>
<dbReference type="EC" id="2.7.13.3" evidence="2"/>
<evidence type="ECO:0000256" key="7">
    <source>
        <dbReference type="PROSITE-ProRule" id="PRU00110"/>
    </source>
</evidence>
<feature type="modified residue" description="Phosphohistidine" evidence="7">
    <location>
        <position position="47"/>
    </location>
</feature>
<gene>
    <name evidence="14" type="ORF">F6J89_16635</name>
</gene>
<evidence type="ECO:0000256" key="4">
    <source>
        <dbReference type="ARBA" id="ARBA00022679"/>
    </source>
</evidence>
<dbReference type="FunFam" id="3.30.565.10:FF:000016">
    <property type="entry name" value="Chemotaxis protein CheA, putative"/>
    <property type="match status" value="1"/>
</dbReference>
<feature type="domain" description="HPt" evidence="13">
    <location>
        <begin position="2"/>
        <end position="106"/>
    </location>
</feature>
<dbReference type="GO" id="GO:0000155">
    <property type="term" value="F:phosphorelay sensor kinase activity"/>
    <property type="evidence" value="ECO:0007669"/>
    <property type="project" value="InterPro"/>
</dbReference>